<organism evidence="2 3">
    <name type="scientific">Stylophora pistillata</name>
    <name type="common">Smooth cauliflower coral</name>
    <dbReference type="NCBI Taxonomy" id="50429"/>
    <lineage>
        <taxon>Eukaryota</taxon>
        <taxon>Metazoa</taxon>
        <taxon>Cnidaria</taxon>
        <taxon>Anthozoa</taxon>
        <taxon>Hexacorallia</taxon>
        <taxon>Scleractinia</taxon>
        <taxon>Astrocoeniina</taxon>
        <taxon>Pocilloporidae</taxon>
        <taxon>Stylophora</taxon>
    </lineage>
</organism>
<protein>
    <recommendedName>
        <fullName evidence="4">CCHC-type domain-containing protein</fullName>
    </recommendedName>
</protein>
<evidence type="ECO:0000256" key="1">
    <source>
        <dbReference type="SAM" id="MobiDB-lite"/>
    </source>
</evidence>
<evidence type="ECO:0008006" key="4">
    <source>
        <dbReference type="Google" id="ProtNLM"/>
    </source>
</evidence>
<sequence>MDKGNMEMNVHGGEIDDVELDPEKETSADPVRARRVNMKDREDVAAEELYQARRSVGGYLARKIEFLPKFVTGEAYDVVARSAGCSYVDIVANLEDRYGQPATVAAACIEKLTVEPNMKLIAEYEAHRRTTARLLDQQTSSFATDFSAKDSSRRPGTSNESGQSKPLLGGQSCLCCSGAHELASCFEFQNKDLQTRWDIVKRHRLCHVCMRPGHRRDRCESQRFCPYRSDKRHHRFLHNPPRRDNGDPDRGNQTREREQQPAENQPNPRNGDHPSTSEPRSTVQYATAIEPTKKKTTLLHVIPVKISSSDGKSITTYGLLDNGSRGTMISSDVANELGLKGRKEVVLLAPFCNKKMKSLKL</sequence>
<feature type="region of interest" description="Disordered" evidence="1">
    <location>
        <begin position="143"/>
        <end position="166"/>
    </location>
</feature>
<evidence type="ECO:0000313" key="3">
    <source>
        <dbReference type="Proteomes" id="UP000225706"/>
    </source>
</evidence>
<keyword evidence="3" id="KW-1185">Reference proteome</keyword>
<evidence type="ECO:0000313" key="2">
    <source>
        <dbReference type="EMBL" id="PFX27060.1"/>
    </source>
</evidence>
<gene>
    <name evidence="2" type="ORF">AWC38_SpisGene8268</name>
</gene>
<comment type="caution">
    <text evidence="2">The sequence shown here is derived from an EMBL/GenBank/DDBJ whole genome shotgun (WGS) entry which is preliminary data.</text>
</comment>
<reference evidence="3" key="1">
    <citation type="journal article" date="2017" name="bioRxiv">
        <title>Comparative analysis of the genomes of Stylophora pistillata and Acropora digitifera provides evidence for extensive differences between species of corals.</title>
        <authorList>
            <person name="Voolstra C.R."/>
            <person name="Li Y."/>
            <person name="Liew Y.J."/>
            <person name="Baumgarten S."/>
            <person name="Zoccola D."/>
            <person name="Flot J.-F."/>
            <person name="Tambutte S."/>
            <person name="Allemand D."/>
            <person name="Aranda M."/>
        </authorList>
    </citation>
    <scope>NUCLEOTIDE SEQUENCE [LARGE SCALE GENOMIC DNA]</scope>
</reference>
<feature type="compositionally biased region" description="Polar residues" evidence="1">
    <location>
        <begin position="154"/>
        <end position="164"/>
    </location>
</feature>
<feature type="compositionally biased region" description="Polar residues" evidence="1">
    <location>
        <begin position="261"/>
        <end position="281"/>
    </location>
</feature>
<feature type="region of interest" description="Disordered" evidence="1">
    <location>
        <begin position="1"/>
        <end position="31"/>
    </location>
</feature>
<dbReference type="PANTHER" id="PTHR47331">
    <property type="entry name" value="PHD-TYPE DOMAIN-CONTAINING PROTEIN"/>
    <property type="match status" value="1"/>
</dbReference>
<dbReference type="STRING" id="50429.A0A2B4SE13"/>
<feature type="region of interest" description="Disordered" evidence="1">
    <location>
        <begin position="232"/>
        <end position="281"/>
    </location>
</feature>
<dbReference type="PANTHER" id="PTHR47331:SF1">
    <property type="entry name" value="GAG-LIKE PROTEIN"/>
    <property type="match status" value="1"/>
</dbReference>
<proteinExistence type="predicted"/>
<name>A0A2B4SE13_STYPI</name>
<dbReference type="AlphaFoldDB" id="A0A2B4SE13"/>
<dbReference type="EMBL" id="LSMT01000112">
    <property type="protein sequence ID" value="PFX27060.1"/>
    <property type="molecule type" value="Genomic_DNA"/>
</dbReference>
<dbReference type="Proteomes" id="UP000225706">
    <property type="component" value="Unassembled WGS sequence"/>
</dbReference>
<accession>A0A2B4SE13</accession>
<feature type="compositionally biased region" description="Basic and acidic residues" evidence="1">
    <location>
        <begin position="241"/>
        <end position="260"/>
    </location>
</feature>